<organism evidence="2 3">
    <name type="scientific">Rhizobium fredii</name>
    <name type="common">Sinorhizobium fredii</name>
    <dbReference type="NCBI Taxonomy" id="380"/>
    <lineage>
        <taxon>Bacteria</taxon>
        <taxon>Pseudomonadati</taxon>
        <taxon>Pseudomonadota</taxon>
        <taxon>Alphaproteobacteria</taxon>
        <taxon>Hyphomicrobiales</taxon>
        <taxon>Rhizobiaceae</taxon>
        <taxon>Sinorhizobium/Ensifer group</taxon>
        <taxon>Sinorhizobium</taxon>
    </lineage>
</organism>
<keyword evidence="2" id="KW-0614">Plasmid</keyword>
<proteinExistence type="predicted"/>
<evidence type="ECO:0000313" key="3">
    <source>
        <dbReference type="Proteomes" id="UP000239340"/>
    </source>
</evidence>
<dbReference type="RefSeq" id="WP_234828216.1">
    <property type="nucleotide sequence ID" value="NZ_CP024310.1"/>
</dbReference>
<name>A0A2L0HGG9_RHIFR</name>
<gene>
    <name evidence="2" type="ORF">NXT3_PC01437</name>
</gene>
<reference evidence="2 3" key="1">
    <citation type="submission" date="2017-10" db="EMBL/GenBank/DDBJ databases">
        <title>Analysis of the genome sequences of Rhizobium populations associated to common bean (phaseolus vulgaris).</title>
        <authorList>
            <person name="Bustos P."/>
            <person name="Santamaria R.I."/>
            <person name="Miranda-Sanchez F."/>
            <person name="Perez-Carrascal O."/>
            <person name="Juarez S."/>
            <person name="Lozano L."/>
            <person name="Martinez-Flores I."/>
            <person name="Vinuesa P."/>
            <person name="Martinez-Romero E."/>
            <person name="Cevallos M.A."/>
            <person name="Romero D."/>
            <person name="Davila G."/>
            <person name="Gonzalez V."/>
        </authorList>
    </citation>
    <scope>NUCLEOTIDE SEQUENCE [LARGE SCALE GENOMIC DNA]</scope>
    <source>
        <strain evidence="2 3">NXT3</strain>
        <plasmid evidence="3">Plasmid psfrenxt3c</plasmid>
    </source>
</reference>
<dbReference type="InterPro" id="IPR038696">
    <property type="entry name" value="IalB_sf"/>
</dbReference>
<dbReference type="EMBL" id="CP024310">
    <property type="protein sequence ID" value="AUX80586.1"/>
    <property type="molecule type" value="Genomic_DNA"/>
</dbReference>
<keyword evidence="1" id="KW-0732">Signal</keyword>
<dbReference type="Proteomes" id="UP000239340">
    <property type="component" value="Plasmid pSfreNXT3c"/>
</dbReference>
<accession>A0A2L0HGG9</accession>
<sequence>MRHQAGAGRLVLLAAGCLLLAAGSPVAGQETAPYRIKPSEVVPPQGVPLGSYRRIIQPFENWDLVCDENLKAKHKVCNISQSFIDHNQAVIFSWSLAADEKGKPFMILRAPAELGKGSKISLGIAGREKPVDVQLSACDSKVCVGYVPVGPILRQQIGKEATINVSYIPPSGPAVSLDAPFKGVNSALSAIN</sequence>
<feature type="chain" id="PRO_5014798151" evidence="1">
    <location>
        <begin position="28"/>
        <end position="192"/>
    </location>
</feature>
<evidence type="ECO:0000256" key="1">
    <source>
        <dbReference type="SAM" id="SignalP"/>
    </source>
</evidence>
<dbReference type="Pfam" id="PF06776">
    <property type="entry name" value="IalB"/>
    <property type="match status" value="1"/>
</dbReference>
<geneLocation type="plasmid" evidence="3">
    <name>psfrenxt3c</name>
</geneLocation>
<feature type="signal peptide" evidence="1">
    <location>
        <begin position="1"/>
        <end position="27"/>
    </location>
</feature>
<protein>
    <submittedName>
        <fullName evidence="2">Invasion associated locus B family protein</fullName>
    </submittedName>
</protein>
<dbReference type="Gene3D" id="2.60.40.1880">
    <property type="entry name" value="Invasion associated locus B (IalB) protein"/>
    <property type="match status" value="1"/>
</dbReference>
<dbReference type="AlphaFoldDB" id="A0A2L0HGG9"/>
<evidence type="ECO:0000313" key="2">
    <source>
        <dbReference type="EMBL" id="AUX80586.1"/>
    </source>
</evidence>
<dbReference type="InterPro" id="IPR010642">
    <property type="entry name" value="Invasion_prot_B"/>
</dbReference>